<accession>A0A0P6IU26</accession>
<sequence>IADETRGQSSNYWKIQRSLRITASSCYNLFTYLFNKKEDWDKKIAQYWSMKNLQVQAVKYGTETEKLAFDCYKRKRNPLVKKCGLVVKPGECWFAASPDGVDPLNRVIVEIKCPLAGEQGGLLELENNPAVQKYLKRSETGPIVLNRRHTYYCQVQMNMWVLQCEICDFVVYSKKDDDFIVVPVPFDKLFVENVTNGLKGLYFNKMLSKLL</sequence>
<dbReference type="Gene3D" id="3.90.320.10">
    <property type="match status" value="1"/>
</dbReference>
<protein>
    <submittedName>
        <fullName evidence="2">Putative phage-type endonuclease</fullName>
    </submittedName>
</protein>
<proteinExistence type="evidence at transcript level"/>
<feature type="non-terminal residue" evidence="2">
    <location>
        <position position="1"/>
    </location>
</feature>
<evidence type="ECO:0000259" key="1">
    <source>
        <dbReference type="Pfam" id="PF09588"/>
    </source>
</evidence>
<dbReference type="InterPro" id="IPR011604">
    <property type="entry name" value="PDDEXK-like_dom_sf"/>
</dbReference>
<dbReference type="PANTHER" id="PTHR46609">
    <property type="entry name" value="EXONUCLEASE, PHAGE-TYPE/RECB, C-TERMINAL DOMAIN-CONTAINING PROTEIN"/>
    <property type="match status" value="1"/>
</dbReference>
<keyword evidence="2" id="KW-0378">Hydrolase</keyword>
<dbReference type="InterPro" id="IPR019080">
    <property type="entry name" value="YqaJ_viral_recombinase"/>
</dbReference>
<feature type="non-terminal residue" evidence="2">
    <location>
        <position position="211"/>
    </location>
</feature>
<reference evidence="2" key="1">
    <citation type="journal article" date="2016" name="PLoS ONE">
        <title>A Deep Insight into the Sialome of Male and Female Aedes aegypti Mosquitoes.</title>
        <authorList>
            <person name="Ribeiro J.M."/>
            <person name="Martin-Martin I."/>
            <person name="Arca B."/>
            <person name="Calvo E."/>
        </authorList>
    </citation>
    <scope>NUCLEOTIDE SEQUENCE</scope>
    <source>
        <strain evidence="2">Liverpool</strain>
        <tissue evidence="2">Salivary glands</tissue>
    </source>
</reference>
<name>A0A0P6IU26_AEDAE</name>
<evidence type="ECO:0000313" key="2">
    <source>
        <dbReference type="EMBL" id="JAN95242.1"/>
    </source>
</evidence>
<keyword evidence="2" id="KW-0255">Endonuclease</keyword>
<dbReference type="AlphaFoldDB" id="A0A0P6IU26"/>
<feature type="domain" description="YqaJ viral recombinase" evidence="1">
    <location>
        <begin position="13"/>
        <end position="161"/>
    </location>
</feature>
<dbReference type="GO" id="GO:0006281">
    <property type="term" value="P:DNA repair"/>
    <property type="evidence" value="ECO:0007669"/>
    <property type="project" value="UniProtKB-ARBA"/>
</dbReference>
<dbReference type="SUPFAM" id="SSF52980">
    <property type="entry name" value="Restriction endonuclease-like"/>
    <property type="match status" value="1"/>
</dbReference>
<dbReference type="CDD" id="cd22343">
    <property type="entry name" value="PDDEXK_lambda_exonuclease-like"/>
    <property type="match status" value="1"/>
</dbReference>
<dbReference type="PANTHER" id="PTHR46609:SF8">
    <property type="entry name" value="YQAJ VIRAL RECOMBINASE DOMAIN-CONTAINING PROTEIN"/>
    <property type="match status" value="1"/>
</dbReference>
<dbReference type="EMBL" id="GDUN01000677">
    <property type="protein sequence ID" value="JAN95242.1"/>
    <property type="molecule type" value="mRNA"/>
</dbReference>
<organism evidence="2">
    <name type="scientific">Aedes aegypti</name>
    <name type="common">Yellowfever mosquito</name>
    <name type="synonym">Culex aegypti</name>
    <dbReference type="NCBI Taxonomy" id="7159"/>
    <lineage>
        <taxon>Eukaryota</taxon>
        <taxon>Metazoa</taxon>
        <taxon>Ecdysozoa</taxon>
        <taxon>Arthropoda</taxon>
        <taxon>Hexapoda</taxon>
        <taxon>Insecta</taxon>
        <taxon>Pterygota</taxon>
        <taxon>Neoptera</taxon>
        <taxon>Endopterygota</taxon>
        <taxon>Diptera</taxon>
        <taxon>Nematocera</taxon>
        <taxon>Culicoidea</taxon>
        <taxon>Culicidae</taxon>
        <taxon>Culicinae</taxon>
        <taxon>Aedini</taxon>
        <taxon>Aedes</taxon>
        <taxon>Stegomyia</taxon>
    </lineage>
</organism>
<dbReference type="InterPro" id="IPR011335">
    <property type="entry name" value="Restrct_endonuc-II-like"/>
</dbReference>
<dbReference type="InterPro" id="IPR051703">
    <property type="entry name" value="NF-kappa-B_Signaling_Reg"/>
</dbReference>
<dbReference type="GO" id="GO:0004519">
    <property type="term" value="F:endonuclease activity"/>
    <property type="evidence" value="ECO:0007669"/>
    <property type="project" value="UniProtKB-KW"/>
</dbReference>
<dbReference type="VEuPathDB" id="VectorBase:AAEL024103"/>
<dbReference type="Pfam" id="PF09588">
    <property type="entry name" value="YqaJ"/>
    <property type="match status" value="1"/>
</dbReference>
<keyword evidence="2" id="KW-0540">Nuclease</keyword>